<dbReference type="EMBL" id="JAZDWU010000003">
    <property type="protein sequence ID" value="KAL0007500.1"/>
    <property type="molecule type" value="Genomic_DNA"/>
</dbReference>
<dbReference type="Proteomes" id="UP001459277">
    <property type="component" value="Unassembled WGS sequence"/>
</dbReference>
<dbReference type="InterPro" id="IPR025558">
    <property type="entry name" value="DUF4283"/>
</dbReference>
<protein>
    <recommendedName>
        <fullName evidence="1">DUF4283 domain-containing protein</fullName>
    </recommendedName>
</protein>
<name>A0AAW2DA61_9ROSI</name>
<comment type="caution">
    <text evidence="2">The sequence shown here is derived from an EMBL/GenBank/DDBJ whole genome shotgun (WGS) entry which is preliminary data.</text>
</comment>
<dbReference type="AlphaFoldDB" id="A0AAW2DA61"/>
<feature type="domain" description="DUF4283" evidence="1">
    <location>
        <begin position="27"/>
        <end position="101"/>
    </location>
</feature>
<keyword evidence="3" id="KW-1185">Reference proteome</keyword>
<sequence>MDDITGRWASLSINSTKQKLVNLTPEIENNNRTLVAKLFTKRRVNIEALSRTLQSMWRSVQNFKVRDLGANTVLILFKNKADPSKILAQGPWSFDNYLIGLYKPKEEELVDDTTFTKASFWIQIHDLPLWRKNRANAEAIGTTLGTLEQVDISSTGECQGRYIRVRVNIDISKPLCRGRFVNVGDLDPQWISL</sequence>
<evidence type="ECO:0000259" key="1">
    <source>
        <dbReference type="Pfam" id="PF14111"/>
    </source>
</evidence>
<evidence type="ECO:0000313" key="2">
    <source>
        <dbReference type="EMBL" id="KAL0007500.1"/>
    </source>
</evidence>
<dbReference type="InterPro" id="IPR040256">
    <property type="entry name" value="At4g02000-like"/>
</dbReference>
<proteinExistence type="predicted"/>
<organism evidence="2 3">
    <name type="scientific">Lithocarpus litseifolius</name>
    <dbReference type="NCBI Taxonomy" id="425828"/>
    <lineage>
        <taxon>Eukaryota</taxon>
        <taxon>Viridiplantae</taxon>
        <taxon>Streptophyta</taxon>
        <taxon>Embryophyta</taxon>
        <taxon>Tracheophyta</taxon>
        <taxon>Spermatophyta</taxon>
        <taxon>Magnoliopsida</taxon>
        <taxon>eudicotyledons</taxon>
        <taxon>Gunneridae</taxon>
        <taxon>Pentapetalae</taxon>
        <taxon>rosids</taxon>
        <taxon>fabids</taxon>
        <taxon>Fagales</taxon>
        <taxon>Fagaceae</taxon>
        <taxon>Lithocarpus</taxon>
    </lineage>
</organism>
<dbReference type="PANTHER" id="PTHR31286:SF167">
    <property type="entry name" value="OS09G0268800 PROTEIN"/>
    <property type="match status" value="1"/>
</dbReference>
<dbReference type="Pfam" id="PF14111">
    <property type="entry name" value="DUF4283"/>
    <property type="match status" value="1"/>
</dbReference>
<evidence type="ECO:0000313" key="3">
    <source>
        <dbReference type="Proteomes" id="UP001459277"/>
    </source>
</evidence>
<accession>A0AAW2DA61</accession>
<dbReference type="PANTHER" id="PTHR31286">
    <property type="entry name" value="GLYCINE-RICH CELL WALL STRUCTURAL PROTEIN 1.8-LIKE"/>
    <property type="match status" value="1"/>
</dbReference>
<gene>
    <name evidence="2" type="ORF">SO802_009002</name>
</gene>
<reference evidence="2 3" key="1">
    <citation type="submission" date="2024-01" db="EMBL/GenBank/DDBJ databases">
        <title>A telomere-to-telomere, gap-free genome of sweet tea (Lithocarpus litseifolius).</title>
        <authorList>
            <person name="Zhou J."/>
        </authorList>
    </citation>
    <scope>NUCLEOTIDE SEQUENCE [LARGE SCALE GENOMIC DNA]</scope>
    <source>
        <strain evidence="2">Zhou-2022a</strain>
        <tissue evidence="2">Leaf</tissue>
    </source>
</reference>